<dbReference type="InterPro" id="IPR025110">
    <property type="entry name" value="AMP-bd_C"/>
</dbReference>
<dbReference type="RefSeq" id="WP_119785545.1">
    <property type="nucleotide sequence ID" value="NZ_QYUQ01000002.1"/>
</dbReference>
<dbReference type="PROSITE" id="PS00455">
    <property type="entry name" value="AMP_BINDING"/>
    <property type="match status" value="1"/>
</dbReference>
<evidence type="ECO:0000256" key="1">
    <source>
        <dbReference type="SAM" id="MobiDB-lite"/>
    </source>
</evidence>
<dbReference type="OrthoDB" id="9766486at2"/>
<dbReference type="InterPro" id="IPR000873">
    <property type="entry name" value="AMP-dep_synth/lig_dom"/>
</dbReference>
<dbReference type="Gene3D" id="3.30.300.30">
    <property type="match status" value="1"/>
</dbReference>
<evidence type="ECO:0000313" key="5">
    <source>
        <dbReference type="Proteomes" id="UP000266327"/>
    </source>
</evidence>
<dbReference type="GO" id="GO:0016878">
    <property type="term" value="F:acid-thiol ligase activity"/>
    <property type="evidence" value="ECO:0007669"/>
    <property type="project" value="UniProtKB-ARBA"/>
</dbReference>
<dbReference type="AlphaFoldDB" id="A0A3A3GIH8"/>
<evidence type="ECO:0000313" key="4">
    <source>
        <dbReference type="EMBL" id="RJG02086.1"/>
    </source>
</evidence>
<feature type="domain" description="AMP-binding enzyme C-terminal" evidence="3">
    <location>
        <begin position="427"/>
        <end position="502"/>
    </location>
</feature>
<protein>
    <submittedName>
        <fullName evidence="4">Long-chain fatty acid--CoA ligase</fullName>
    </submittedName>
</protein>
<comment type="caution">
    <text evidence="4">The sequence shown here is derived from an EMBL/GenBank/DDBJ whole genome shotgun (WGS) entry which is preliminary data.</text>
</comment>
<sequence>MKHLLPDSGGLPRIPASVVHMLAEAARERPEAAAISFEGTRLNYRQYAAAVAALAASWRQRVGPGQRVALVMQNSLDLAIATYAVHALRAQVVALNPGYSARELSFMLDDAAPGMVVHDQTAKADIAACCPGLPAERFIATSGGASFAALAEQAHALPEDLPGHDDLATLQYTGGTTGRPKGVNISHRHLAFNLAQREALLPTQYGAETVLCVMPLFHVSAVAMSLHLACYAASELIVHRRFDASAVLQTIGSRRVTSFSGAPAIYHSLAAHPELPGADLRSLRACYSGAAPLPQEVLRRWEELTGCPILEGYGMSEAGPCMTYNPARGVRKPGSVGLPVPASKLQIVAIDDASRVLAPGEAGEIRVRGPHVSAGYRNRPDETAAVLRDGWMHTGDIACMDEDGYVFIKGRKHDTINVGGFNVYPREIEEVLLSHPSVREAAAFGVPHPRYGQVVHAWVVADPGAAPLVEALLNHCAAQLVRYKIPHAIGFAPGLPKTGVGKLARGELRAVPATAETTTKQHVQPEAQKEMQ</sequence>
<feature type="domain" description="AMP-dependent synthetase/ligase" evidence="2">
    <location>
        <begin position="23"/>
        <end position="376"/>
    </location>
</feature>
<dbReference type="InterPro" id="IPR045851">
    <property type="entry name" value="AMP-bd_C_sf"/>
</dbReference>
<keyword evidence="5" id="KW-1185">Reference proteome</keyword>
<proteinExistence type="predicted"/>
<dbReference type="PANTHER" id="PTHR43767">
    <property type="entry name" value="LONG-CHAIN-FATTY-ACID--COA LIGASE"/>
    <property type="match status" value="1"/>
</dbReference>
<dbReference type="Gene3D" id="3.40.50.12780">
    <property type="entry name" value="N-terminal domain of ligase-like"/>
    <property type="match status" value="1"/>
</dbReference>
<dbReference type="InterPro" id="IPR042099">
    <property type="entry name" value="ANL_N_sf"/>
</dbReference>
<reference evidence="5" key="1">
    <citation type="submission" date="2018-09" db="EMBL/GenBank/DDBJ databases">
        <authorList>
            <person name="Zhu H."/>
        </authorList>
    </citation>
    <scope>NUCLEOTIDE SEQUENCE [LARGE SCALE GENOMIC DNA]</scope>
    <source>
        <strain evidence="5">K1S02-23</strain>
    </source>
</reference>
<keyword evidence="4" id="KW-0436">Ligase</keyword>
<dbReference type="Pfam" id="PF13193">
    <property type="entry name" value="AMP-binding_C"/>
    <property type="match status" value="1"/>
</dbReference>
<dbReference type="Pfam" id="PF00501">
    <property type="entry name" value="AMP-binding"/>
    <property type="match status" value="1"/>
</dbReference>
<name>A0A3A3GIH8_9BURK</name>
<dbReference type="InterPro" id="IPR020845">
    <property type="entry name" value="AMP-binding_CS"/>
</dbReference>
<dbReference type="SUPFAM" id="SSF56801">
    <property type="entry name" value="Acetyl-CoA synthetase-like"/>
    <property type="match status" value="1"/>
</dbReference>
<feature type="region of interest" description="Disordered" evidence="1">
    <location>
        <begin position="513"/>
        <end position="532"/>
    </location>
</feature>
<organism evidence="4 5">
    <name type="scientific">Noviherbaspirillum sedimenti</name>
    <dbReference type="NCBI Taxonomy" id="2320865"/>
    <lineage>
        <taxon>Bacteria</taxon>
        <taxon>Pseudomonadati</taxon>
        <taxon>Pseudomonadota</taxon>
        <taxon>Betaproteobacteria</taxon>
        <taxon>Burkholderiales</taxon>
        <taxon>Oxalobacteraceae</taxon>
        <taxon>Noviherbaspirillum</taxon>
    </lineage>
</organism>
<dbReference type="InterPro" id="IPR050237">
    <property type="entry name" value="ATP-dep_AMP-bd_enzyme"/>
</dbReference>
<gene>
    <name evidence="4" type="ORF">D3878_11270</name>
</gene>
<dbReference type="EMBL" id="QYUQ01000002">
    <property type="protein sequence ID" value="RJG02086.1"/>
    <property type="molecule type" value="Genomic_DNA"/>
</dbReference>
<dbReference type="PANTHER" id="PTHR43767:SF1">
    <property type="entry name" value="NONRIBOSOMAL PEPTIDE SYNTHASE PES1 (EUROFUNG)-RELATED"/>
    <property type="match status" value="1"/>
</dbReference>
<accession>A0A3A3GIH8</accession>
<evidence type="ECO:0000259" key="2">
    <source>
        <dbReference type="Pfam" id="PF00501"/>
    </source>
</evidence>
<evidence type="ECO:0000259" key="3">
    <source>
        <dbReference type="Pfam" id="PF13193"/>
    </source>
</evidence>
<dbReference type="Proteomes" id="UP000266327">
    <property type="component" value="Unassembled WGS sequence"/>
</dbReference>